<dbReference type="Proteomes" id="UP000265515">
    <property type="component" value="Unassembled WGS sequence"/>
</dbReference>
<protein>
    <recommendedName>
        <fullName evidence="2">Myb/SANT-like DNA-binding domain-containing protein</fullName>
    </recommendedName>
</protein>
<feature type="domain" description="Myb/SANT-like DNA-binding" evidence="2">
    <location>
        <begin position="51"/>
        <end position="135"/>
    </location>
</feature>
<dbReference type="Pfam" id="PF13837">
    <property type="entry name" value="Myb_DNA-bind_4"/>
    <property type="match status" value="1"/>
</dbReference>
<organism evidence="3 4">
    <name type="scientific">Chara braunii</name>
    <name type="common">Braun's stonewort</name>
    <dbReference type="NCBI Taxonomy" id="69332"/>
    <lineage>
        <taxon>Eukaryota</taxon>
        <taxon>Viridiplantae</taxon>
        <taxon>Streptophyta</taxon>
        <taxon>Charophyceae</taxon>
        <taxon>Charales</taxon>
        <taxon>Characeae</taxon>
        <taxon>Chara</taxon>
    </lineage>
</organism>
<feature type="compositionally biased region" description="Basic and acidic residues" evidence="1">
    <location>
        <begin position="171"/>
        <end position="188"/>
    </location>
</feature>
<comment type="caution">
    <text evidence="3">The sequence shown here is derived from an EMBL/GenBank/DDBJ whole genome shotgun (WGS) entry which is preliminary data.</text>
</comment>
<keyword evidence="4" id="KW-1185">Reference proteome</keyword>
<proteinExistence type="predicted"/>
<dbReference type="PANTHER" id="PTHR33492:SF4">
    <property type="entry name" value="OS02G0174300 PROTEIN"/>
    <property type="match status" value="1"/>
</dbReference>
<feature type="compositionally biased region" description="Basic and acidic residues" evidence="1">
    <location>
        <begin position="8"/>
        <end position="22"/>
    </location>
</feature>
<evidence type="ECO:0000313" key="4">
    <source>
        <dbReference type="Proteomes" id="UP000265515"/>
    </source>
</evidence>
<dbReference type="Gramene" id="GBG80384">
    <property type="protein sequence ID" value="GBG80384"/>
    <property type="gene ID" value="CBR_g30752"/>
</dbReference>
<dbReference type="InterPro" id="IPR044822">
    <property type="entry name" value="Myb_DNA-bind_4"/>
</dbReference>
<dbReference type="Gene3D" id="1.10.10.60">
    <property type="entry name" value="Homeodomain-like"/>
    <property type="match status" value="1"/>
</dbReference>
<accession>A0A388LDK0</accession>
<feature type="region of interest" description="Disordered" evidence="1">
    <location>
        <begin position="1"/>
        <end position="48"/>
    </location>
</feature>
<name>A0A388LDK0_CHABU</name>
<dbReference type="AlphaFoldDB" id="A0A388LDK0"/>
<feature type="compositionally biased region" description="Gly residues" evidence="1">
    <location>
        <begin position="200"/>
        <end position="209"/>
    </location>
</feature>
<dbReference type="PANTHER" id="PTHR33492">
    <property type="entry name" value="OSJNBA0043A12.37 PROTEIN-RELATED"/>
    <property type="match status" value="1"/>
</dbReference>
<gene>
    <name evidence="3" type="ORF">CBR_g30752</name>
</gene>
<reference evidence="3 4" key="1">
    <citation type="journal article" date="2018" name="Cell">
        <title>The Chara Genome: Secondary Complexity and Implications for Plant Terrestrialization.</title>
        <authorList>
            <person name="Nishiyama T."/>
            <person name="Sakayama H."/>
            <person name="Vries J.D."/>
            <person name="Buschmann H."/>
            <person name="Saint-Marcoux D."/>
            <person name="Ullrich K.K."/>
            <person name="Haas F.B."/>
            <person name="Vanderstraeten L."/>
            <person name="Becker D."/>
            <person name="Lang D."/>
            <person name="Vosolsobe S."/>
            <person name="Rombauts S."/>
            <person name="Wilhelmsson P.K.I."/>
            <person name="Janitza P."/>
            <person name="Kern R."/>
            <person name="Heyl A."/>
            <person name="Rumpler F."/>
            <person name="Villalobos L.I.A.C."/>
            <person name="Clay J.M."/>
            <person name="Skokan R."/>
            <person name="Toyoda A."/>
            <person name="Suzuki Y."/>
            <person name="Kagoshima H."/>
            <person name="Schijlen E."/>
            <person name="Tajeshwar N."/>
            <person name="Catarino B."/>
            <person name="Hetherington A.J."/>
            <person name="Saltykova A."/>
            <person name="Bonnot C."/>
            <person name="Breuninger H."/>
            <person name="Symeonidi A."/>
            <person name="Radhakrishnan G.V."/>
            <person name="Van Nieuwerburgh F."/>
            <person name="Deforce D."/>
            <person name="Chang C."/>
            <person name="Karol K.G."/>
            <person name="Hedrich R."/>
            <person name="Ulvskov P."/>
            <person name="Glockner G."/>
            <person name="Delwiche C.F."/>
            <person name="Petrasek J."/>
            <person name="Van de Peer Y."/>
            <person name="Friml J."/>
            <person name="Beilby M."/>
            <person name="Dolan L."/>
            <person name="Kohara Y."/>
            <person name="Sugano S."/>
            <person name="Fujiyama A."/>
            <person name="Delaux P.-M."/>
            <person name="Quint M."/>
            <person name="TheiBen G."/>
            <person name="Hagemann M."/>
            <person name="Harholt J."/>
            <person name="Dunand C."/>
            <person name="Zachgo S."/>
            <person name="Langdale J."/>
            <person name="Maumus F."/>
            <person name="Straeten D.V.D."/>
            <person name="Gould S.B."/>
            <person name="Rensing S.A."/>
        </authorList>
    </citation>
    <scope>NUCLEOTIDE SEQUENCE [LARGE SCALE GENOMIC DNA]</scope>
    <source>
        <strain evidence="3 4">S276</strain>
    </source>
</reference>
<dbReference type="EMBL" id="BFEA01000344">
    <property type="protein sequence ID" value="GBG80384.1"/>
    <property type="molecule type" value="Genomic_DNA"/>
</dbReference>
<evidence type="ECO:0000313" key="3">
    <source>
        <dbReference type="EMBL" id="GBG80384.1"/>
    </source>
</evidence>
<feature type="region of interest" description="Disordered" evidence="1">
    <location>
        <begin position="169"/>
        <end position="209"/>
    </location>
</feature>
<evidence type="ECO:0000259" key="2">
    <source>
        <dbReference type="Pfam" id="PF13837"/>
    </source>
</evidence>
<sequence>MLVMHRGRPLDRGRAPSKEKCWGWRSSPEGTGRHGNVRPADAAKNSESCGEDETTVLCRARNEAKEVLGDYTDAMGRASAKAGFWKMVADRMWEKGFNRDEDQCKGKFHQVMDFYRRLKIHEKWSGLPSYWDMNQTKRKRYNVDFVLRRSWYDVIDPVEKDTYSISLSQLRDPRAQQEAREEAQEKGNYHTTTEGLSEEAGGGSSGGAAGGNRGSIFYSTLGKRKRVASNARETSMKAVTGAMRDHTIAVTRSDRECAKMRCDVARELAIQQLEAQRQTVDKDIAARERVASIMGGKVENGYMVLADAIRSLRSPRNCGGSTQSDCTDSG</sequence>
<evidence type="ECO:0000256" key="1">
    <source>
        <dbReference type="SAM" id="MobiDB-lite"/>
    </source>
</evidence>
<dbReference type="OrthoDB" id="691673at2759"/>